<dbReference type="GO" id="GO:0046104">
    <property type="term" value="P:thymidine metabolic process"/>
    <property type="evidence" value="ECO:0007669"/>
    <property type="project" value="UniProtKB-UniRule"/>
</dbReference>
<dbReference type="STRING" id="1077947.SAMN05216227_100941"/>
<reference evidence="9 10" key="1">
    <citation type="submission" date="2016-10" db="EMBL/GenBank/DDBJ databases">
        <authorList>
            <person name="de Groot N.N."/>
        </authorList>
    </citation>
    <scope>NUCLEOTIDE SEQUENCE [LARGE SCALE GENOMIC DNA]</scope>
    <source>
        <strain evidence="9 10">CGMCC 1.10836</strain>
    </source>
</reference>
<dbReference type="GO" id="GO:0004645">
    <property type="term" value="F:1,4-alpha-oligoglucan phosphorylase activity"/>
    <property type="evidence" value="ECO:0007669"/>
    <property type="project" value="InterPro"/>
</dbReference>
<feature type="domain" description="Pyrimidine nucleoside phosphorylase C-terminal" evidence="8">
    <location>
        <begin position="352"/>
        <end position="426"/>
    </location>
</feature>
<dbReference type="Pfam" id="PF00591">
    <property type="entry name" value="Glycos_transf_3"/>
    <property type="match status" value="1"/>
</dbReference>
<dbReference type="GO" id="GO:0009032">
    <property type="term" value="F:thymidine phosphorylase activity"/>
    <property type="evidence" value="ECO:0007669"/>
    <property type="project" value="UniProtKB-UniRule"/>
</dbReference>
<dbReference type="Gene3D" id="3.40.1030.10">
    <property type="entry name" value="Nucleoside phosphorylase/phosphoribosyltransferase catalytic domain"/>
    <property type="match status" value="1"/>
</dbReference>
<dbReference type="NCBIfam" id="NF004490">
    <property type="entry name" value="PRK05820.1"/>
    <property type="match status" value="1"/>
</dbReference>
<dbReference type="GO" id="GO:0005829">
    <property type="term" value="C:cytosol"/>
    <property type="evidence" value="ECO:0007669"/>
    <property type="project" value="TreeGrafter"/>
</dbReference>
<evidence type="ECO:0000256" key="1">
    <source>
        <dbReference type="ARBA" id="ARBA00006915"/>
    </source>
</evidence>
<dbReference type="HAMAP" id="MF_01628">
    <property type="entry name" value="Thymid_phosp"/>
    <property type="match status" value="1"/>
</dbReference>
<dbReference type="PROSITE" id="PS00647">
    <property type="entry name" value="THYMID_PHOSPHORYLASE"/>
    <property type="match status" value="1"/>
</dbReference>
<evidence type="ECO:0000256" key="7">
    <source>
        <dbReference type="HAMAP-Rule" id="MF_01628"/>
    </source>
</evidence>
<comment type="function">
    <text evidence="7">The enzymes which catalyze the reversible phosphorolysis of pyrimidine nucleosides are involved in the degradation of these compounds and in their utilization as carbon and energy sources, or in the rescue of pyrimidine bases for nucleotide synthesis.</text>
</comment>
<protein>
    <recommendedName>
        <fullName evidence="3 7">Thymidine phosphorylase</fullName>
        <ecNumber evidence="3 7">2.4.2.4</ecNumber>
    </recommendedName>
    <alternativeName>
        <fullName evidence="7">TdRPase</fullName>
    </alternativeName>
</protein>
<keyword evidence="5 7" id="KW-0808">Transferase</keyword>
<dbReference type="SMART" id="SM00941">
    <property type="entry name" value="PYNP_C"/>
    <property type="match status" value="1"/>
</dbReference>
<dbReference type="GO" id="GO:0006206">
    <property type="term" value="P:pyrimidine nucleobase metabolic process"/>
    <property type="evidence" value="ECO:0007669"/>
    <property type="project" value="InterPro"/>
</dbReference>
<dbReference type="InterPro" id="IPR000053">
    <property type="entry name" value="Thymidine/pyrmidine_PPase"/>
</dbReference>
<dbReference type="Pfam" id="PF02885">
    <property type="entry name" value="Glycos_trans_3N"/>
    <property type="match status" value="1"/>
</dbReference>
<organism evidence="9 10">
    <name type="scientific">Pseudorhodobacter antarcticus</name>
    <dbReference type="NCBI Taxonomy" id="1077947"/>
    <lineage>
        <taxon>Bacteria</taxon>
        <taxon>Pseudomonadati</taxon>
        <taxon>Pseudomonadota</taxon>
        <taxon>Alphaproteobacteria</taxon>
        <taxon>Rhodobacterales</taxon>
        <taxon>Paracoccaceae</taxon>
        <taxon>Pseudorhodobacter</taxon>
    </lineage>
</organism>
<dbReference type="AlphaFoldDB" id="A0A1H8ENL4"/>
<dbReference type="PIRSF" id="PIRSF000478">
    <property type="entry name" value="TP_PyNP"/>
    <property type="match status" value="1"/>
</dbReference>
<dbReference type="InterPro" id="IPR017872">
    <property type="entry name" value="Pyrmidine_PPase_CS"/>
</dbReference>
<comment type="pathway">
    <text evidence="7">Pyrimidine metabolism; dTMP biosynthesis via salvage pathway; dTMP from thymine: step 1/2.</text>
</comment>
<dbReference type="PANTHER" id="PTHR10515">
    <property type="entry name" value="THYMIDINE PHOSPHORYLASE"/>
    <property type="match status" value="1"/>
</dbReference>
<dbReference type="Proteomes" id="UP000183002">
    <property type="component" value="Unassembled WGS sequence"/>
</dbReference>
<proteinExistence type="inferred from homology"/>
<keyword evidence="10" id="KW-1185">Reference proteome</keyword>
<dbReference type="SUPFAM" id="SSF52418">
    <property type="entry name" value="Nucleoside phosphorylase/phosphoribosyltransferase catalytic domain"/>
    <property type="match status" value="1"/>
</dbReference>
<accession>A0A1H8ENL4</accession>
<dbReference type="FunFam" id="3.40.1030.10:FF:000003">
    <property type="entry name" value="Pyrimidine-nucleoside phosphorylase"/>
    <property type="match status" value="1"/>
</dbReference>
<sequence>MSMASEFEARGIIAGLRAGLSPAPGALDWFARGLASGEVTDAQAGAFAMAICLRGLDADGRVALTRSMQTSGMQMEWDLPGPVLDKHSTGGIGDCVSLLLAPALAACGAYVPMISGRGLGHTGGTLDKLEAIPGLRVDLTPDDLRAQLVQGRCAIVAASADIAPADRRLYAIRDVTATVDSVDLITASILSKKLAAGLEGLVLDVKCGSGAFMKTEAEARVLAQALVRTAQGAGCMTTALITDMSQPLASAAGNALEVIAVMGTLTGHAIDPDLWDLTVALGGEALALGGLAADAAKGAARVEEALESGAAAEYFGRMIAAQGGPADFVDRWPDRLPAAPVMVEFCAPRAGFVMSIDTQAVGEAVVHLGGGRLREGARINPSVGFAELMGLGEAVEAGEPLAMVHAASLGAAEAALARLAQAYRIGDVAPDTLPLIIGKVT</sequence>
<dbReference type="SUPFAM" id="SSF47648">
    <property type="entry name" value="Nucleoside phosphorylase/phosphoribosyltransferase N-terminal domain"/>
    <property type="match status" value="1"/>
</dbReference>
<dbReference type="NCBIfam" id="TIGR02644">
    <property type="entry name" value="Y_phosphoryl"/>
    <property type="match status" value="1"/>
</dbReference>
<keyword evidence="4 7" id="KW-0328">Glycosyltransferase</keyword>
<comment type="subunit">
    <text evidence="2 7">Homodimer.</text>
</comment>
<comment type="catalytic activity">
    <reaction evidence="6 7">
        <text>thymidine + phosphate = 2-deoxy-alpha-D-ribose 1-phosphate + thymine</text>
        <dbReference type="Rhea" id="RHEA:16037"/>
        <dbReference type="ChEBI" id="CHEBI:17748"/>
        <dbReference type="ChEBI" id="CHEBI:17821"/>
        <dbReference type="ChEBI" id="CHEBI:43474"/>
        <dbReference type="ChEBI" id="CHEBI:57259"/>
        <dbReference type="EC" id="2.4.2.4"/>
    </reaction>
</comment>
<evidence type="ECO:0000256" key="2">
    <source>
        <dbReference type="ARBA" id="ARBA00011738"/>
    </source>
</evidence>
<comment type="similarity">
    <text evidence="1 7">Belongs to the thymidine/pyrimidine-nucleoside phosphorylase family.</text>
</comment>
<dbReference type="InterPro" id="IPR036320">
    <property type="entry name" value="Glycosyl_Trfase_fam3_N_dom_sf"/>
</dbReference>
<evidence type="ECO:0000313" key="9">
    <source>
        <dbReference type="EMBL" id="SEN20694.1"/>
    </source>
</evidence>
<dbReference type="InterPro" id="IPR013102">
    <property type="entry name" value="PYNP_C"/>
</dbReference>
<dbReference type="Gene3D" id="3.90.1170.30">
    <property type="entry name" value="Pyrimidine nucleoside phosphorylase-like, C-terminal domain"/>
    <property type="match status" value="1"/>
</dbReference>
<dbReference type="InterPro" id="IPR017459">
    <property type="entry name" value="Glycosyl_Trfase_fam3_N_dom"/>
</dbReference>
<dbReference type="Gene3D" id="1.20.970.10">
    <property type="entry name" value="Transferase, Pyrimidine Nucleoside Phosphorylase, Chain C"/>
    <property type="match status" value="1"/>
</dbReference>
<evidence type="ECO:0000256" key="6">
    <source>
        <dbReference type="ARBA" id="ARBA00048550"/>
    </source>
</evidence>
<dbReference type="InterPro" id="IPR013465">
    <property type="entry name" value="Thymidine_Pase"/>
</dbReference>
<dbReference type="EMBL" id="FOCO01000009">
    <property type="protein sequence ID" value="SEN20694.1"/>
    <property type="molecule type" value="Genomic_DNA"/>
</dbReference>
<dbReference type="InterPro" id="IPR000312">
    <property type="entry name" value="Glycosyl_Trfase_fam3"/>
</dbReference>
<dbReference type="InterPro" id="IPR035902">
    <property type="entry name" value="Nuc_phospho_transferase"/>
</dbReference>
<evidence type="ECO:0000259" key="8">
    <source>
        <dbReference type="SMART" id="SM00941"/>
    </source>
</evidence>
<dbReference type="SUPFAM" id="SSF54680">
    <property type="entry name" value="Pyrimidine nucleoside phosphorylase C-terminal domain"/>
    <property type="match status" value="1"/>
</dbReference>
<gene>
    <name evidence="7" type="primary">deoA</name>
    <name evidence="9" type="ORF">SAMN05216227_100941</name>
</gene>
<evidence type="ECO:0000313" key="10">
    <source>
        <dbReference type="Proteomes" id="UP000183002"/>
    </source>
</evidence>
<dbReference type="EC" id="2.4.2.4" evidence="3 7"/>
<dbReference type="InterPro" id="IPR018090">
    <property type="entry name" value="Pyrmidine_PPas_bac/euk"/>
</dbReference>
<evidence type="ECO:0000256" key="3">
    <source>
        <dbReference type="ARBA" id="ARBA00011892"/>
    </source>
</evidence>
<evidence type="ECO:0000256" key="4">
    <source>
        <dbReference type="ARBA" id="ARBA00022676"/>
    </source>
</evidence>
<dbReference type="PANTHER" id="PTHR10515:SF0">
    <property type="entry name" value="THYMIDINE PHOSPHORYLASE"/>
    <property type="match status" value="1"/>
</dbReference>
<dbReference type="InterPro" id="IPR036566">
    <property type="entry name" value="PYNP-like_C_sf"/>
</dbReference>
<name>A0A1H8ENL4_9RHOB</name>
<dbReference type="Pfam" id="PF07831">
    <property type="entry name" value="PYNP_C"/>
    <property type="match status" value="1"/>
</dbReference>
<dbReference type="UniPathway" id="UPA00578">
    <property type="reaction ID" value="UER00638"/>
</dbReference>
<evidence type="ECO:0000256" key="5">
    <source>
        <dbReference type="ARBA" id="ARBA00022679"/>
    </source>
</evidence>